<dbReference type="Proteomes" id="UP000494252">
    <property type="component" value="Unassembled WGS sequence"/>
</dbReference>
<dbReference type="SUPFAM" id="SSF56529">
    <property type="entry name" value="FAH"/>
    <property type="match status" value="1"/>
</dbReference>
<organism evidence="1 2">
    <name type="scientific">Paraburkholderia fynbosensis</name>
    <dbReference type="NCBI Taxonomy" id="1200993"/>
    <lineage>
        <taxon>Bacteria</taxon>
        <taxon>Pseudomonadati</taxon>
        <taxon>Pseudomonadota</taxon>
        <taxon>Betaproteobacteria</taxon>
        <taxon>Burkholderiales</taxon>
        <taxon>Burkholderiaceae</taxon>
        <taxon>Paraburkholderia</taxon>
    </lineage>
</organism>
<dbReference type="PANTHER" id="PTHR30143">
    <property type="entry name" value="ACID HYDRATASE"/>
    <property type="match status" value="1"/>
</dbReference>
<sequence>MKDMTTSLSRCLAEARRDGLTLDTLPPEQIPSDADAAYAIQHDMLGIQGARIGGWKIGAKSASGPIQGAPLPAADLHVDGARLARAGFAPLGLELEVAFRFGRRFEPSPTPYSEDEVMAGIGSIGATIEIVASRYAAWPDVDKLAQLADLQNHGALIVGEFTSYREDFPFVAPSLRFSFDGQDVVDTTPANPAGDPRRLLTWLVNHARSRGIAVTPEMVVTAGSYSGMFFPRHAGTASGRIEGLAPVSVTLY</sequence>
<dbReference type="Gene3D" id="3.90.850.10">
    <property type="entry name" value="Fumarylacetoacetase-like, C-terminal domain"/>
    <property type="match status" value="1"/>
</dbReference>
<evidence type="ECO:0000313" key="2">
    <source>
        <dbReference type="Proteomes" id="UP000494252"/>
    </source>
</evidence>
<dbReference type="InterPro" id="IPR036663">
    <property type="entry name" value="Fumarylacetoacetase_C_sf"/>
</dbReference>
<evidence type="ECO:0000313" key="1">
    <source>
        <dbReference type="EMBL" id="CAB3801088.1"/>
    </source>
</evidence>
<name>A0A6J5GHP5_9BURK</name>
<dbReference type="GO" id="GO:0005737">
    <property type="term" value="C:cytoplasm"/>
    <property type="evidence" value="ECO:0007669"/>
    <property type="project" value="TreeGrafter"/>
</dbReference>
<keyword evidence="1" id="KW-0456">Lyase</keyword>
<gene>
    <name evidence="1" type="primary">mhpD_2</name>
    <name evidence="1" type="ORF">LMG27177_04960</name>
</gene>
<proteinExistence type="predicted"/>
<keyword evidence="2" id="KW-1185">Reference proteome</keyword>
<dbReference type="PANTHER" id="PTHR30143:SF0">
    <property type="entry name" value="2-KETO-4-PENTENOATE HYDRATASE"/>
    <property type="match status" value="1"/>
</dbReference>
<dbReference type="EC" id="4.2.1.80" evidence="1"/>
<protein>
    <submittedName>
        <fullName evidence="1">2-keto-4-pentenoate hydratase</fullName>
        <ecNumber evidence="1">4.2.1.80</ecNumber>
    </submittedName>
</protein>
<dbReference type="InterPro" id="IPR050772">
    <property type="entry name" value="Hydratase-Decarb/MhpD_sf"/>
</dbReference>
<accession>A0A6J5GHP5</accession>
<dbReference type="AlphaFoldDB" id="A0A6J5GHP5"/>
<dbReference type="GO" id="GO:0008684">
    <property type="term" value="F:2-oxopent-4-enoate hydratase activity"/>
    <property type="evidence" value="ECO:0007669"/>
    <property type="project" value="UniProtKB-EC"/>
</dbReference>
<dbReference type="EMBL" id="CADIKI010000016">
    <property type="protein sequence ID" value="CAB3801088.1"/>
    <property type="molecule type" value="Genomic_DNA"/>
</dbReference>
<reference evidence="1 2" key="1">
    <citation type="submission" date="2020-04" db="EMBL/GenBank/DDBJ databases">
        <authorList>
            <person name="De Canck E."/>
        </authorList>
    </citation>
    <scope>NUCLEOTIDE SEQUENCE [LARGE SCALE GENOMIC DNA]</scope>
    <source>
        <strain evidence="1 2">LMG 27177</strain>
    </source>
</reference>